<comment type="caution">
    <text evidence="2">The sequence shown here is derived from an EMBL/GenBank/DDBJ whole genome shotgun (WGS) entry which is preliminary data.</text>
</comment>
<dbReference type="InterPro" id="IPR006342">
    <property type="entry name" value="FkbM_mtfrase"/>
</dbReference>
<dbReference type="PANTHER" id="PTHR36973">
    <property type="entry name" value="SLL1456 PROTEIN-RELATED"/>
    <property type="match status" value="1"/>
</dbReference>
<dbReference type="EMBL" id="DTMM01000099">
    <property type="protein sequence ID" value="HFT93355.1"/>
    <property type="molecule type" value="Genomic_DNA"/>
</dbReference>
<sequence length="255" mass="29261">MKRFFSGMVIETLDRLGLKVIPKWRWREYPLATLTREIFSLLSVDCVLDVGANKGQYAQFLRKHVDYKGEILSFEPIPNLAQALANRAKADPFWHVFPCALGAKEEYRPINVTDGSTLHSFLTPVPSGVDYIDQLNKVIRSEMVPVRTVDSILNERKSFGKKSIFLKMDTQGYDQEVMQGATESLHHISALQTEISCLPIYKDMKNYVQSLAFLQKMGFDTIGMIPVNRDKWLRVVEYDCLAINRIHINDPFKVE</sequence>
<reference evidence="2" key="1">
    <citation type="journal article" date="2020" name="mSystems">
        <title>Genome- and Community-Level Interaction Insights into Carbon Utilization and Element Cycling Functions of Hydrothermarchaeota in Hydrothermal Sediment.</title>
        <authorList>
            <person name="Zhou Z."/>
            <person name="Liu Y."/>
            <person name="Xu W."/>
            <person name="Pan J."/>
            <person name="Luo Z.H."/>
            <person name="Li M."/>
        </authorList>
    </citation>
    <scope>NUCLEOTIDE SEQUENCE [LARGE SCALE GENOMIC DNA]</scope>
    <source>
        <strain evidence="2">SpSt-902</strain>
    </source>
</reference>
<dbReference type="AlphaFoldDB" id="A0A7C3QTY6"/>
<protein>
    <submittedName>
        <fullName evidence="2">FkbM family methyltransferase</fullName>
    </submittedName>
</protein>
<proteinExistence type="predicted"/>
<dbReference type="GO" id="GO:0032259">
    <property type="term" value="P:methylation"/>
    <property type="evidence" value="ECO:0007669"/>
    <property type="project" value="UniProtKB-KW"/>
</dbReference>
<name>A0A7C3QTY6_9BACT</name>
<dbReference type="NCBIfam" id="TIGR01444">
    <property type="entry name" value="fkbM_fam"/>
    <property type="match status" value="1"/>
</dbReference>
<organism evidence="2">
    <name type="scientific">Leptospirillum ferriphilum</name>
    <dbReference type="NCBI Taxonomy" id="178606"/>
    <lineage>
        <taxon>Bacteria</taxon>
        <taxon>Pseudomonadati</taxon>
        <taxon>Nitrospirota</taxon>
        <taxon>Nitrospiria</taxon>
        <taxon>Nitrospirales</taxon>
        <taxon>Nitrospiraceae</taxon>
        <taxon>Leptospirillum</taxon>
    </lineage>
</organism>
<dbReference type="InterPro" id="IPR053188">
    <property type="entry name" value="FkbM_Methyltransferase"/>
</dbReference>
<keyword evidence="2" id="KW-0489">Methyltransferase</keyword>
<dbReference type="Gene3D" id="3.40.50.150">
    <property type="entry name" value="Vaccinia Virus protein VP39"/>
    <property type="match status" value="1"/>
</dbReference>
<dbReference type="GO" id="GO:0008171">
    <property type="term" value="F:O-methyltransferase activity"/>
    <property type="evidence" value="ECO:0007669"/>
    <property type="project" value="TreeGrafter"/>
</dbReference>
<accession>A0A7C3QTY6</accession>
<dbReference type="InterPro" id="IPR029063">
    <property type="entry name" value="SAM-dependent_MTases_sf"/>
</dbReference>
<evidence type="ECO:0000259" key="1">
    <source>
        <dbReference type="Pfam" id="PF05050"/>
    </source>
</evidence>
<dbReference type="Pfam" id="PF05050">
    <property type="entry name" value="Methyltransf_21"/>
    <property type="match status" value="1"/>
</dbReference>
<gene>
    <name evidence="2" type="ORF">ENX03_05335</name>
</gene>
<keyword evidence="2" id="KW-0808">Transferase</keyword>
<evidence type="ECO:0000313" key="2">
    <source>
        <dbReference type="EMBL" id="HFT93355.1"/>
    </source>
</evidence>
<dbReference type="SUPFAM" id="SSF53335">
    <property type="entry name" value="S-adenosyl-L-methionine-dependent methyltransferases"/>
    <property type="match status" value="1"/>
</dbReference>
<feature type="domain" description="Methyltransferase FkbM" evidence="1">
    <location>
        <begin position="49"/>
        <end position="219"/>
    </location>
</feature>
<dbReference type="PANTHER" id="PTHR36973:SF4">
    <property type="entry name" value="NODULATION PROTEIN"/>
    <property type="match status" value="1"/>
</dbReference>